<gene>
    <name evidence="2" type="ORF">VNI00_003628</name>
</gene>
<keyword evidence="1" id="KW-1133">Transmembrane helix</keyword>
<feature type="transmembrane region" description="Helical" evidence="1">
    <location>
        <begin position="84"/>
        <end position="103"/>
    </location>
</feature>
<keyword evidence="1" id="KW-0812">Transmembrane</keyword>
<reference evidence="2 3" key="1">
    <citation type="submission" date="2024-01" db="EMBL/GenBank/DDBJ databases">
        <title>A draft genome for a cacao thread blight-causing isolate of Paramarasmius palmivorus.</title>
        <authorList>
            <person name="Baruah I.K."/>
            <person name="Bukari Y."/>
            <person name="Amoako-Attah I."/>
            <person name="Meinhardt L.W."/>
            <person name="Bailey B.A."/>
            <person name="Cohen S.P."/>
        </authorList>
    </citation>
    <scope>NUCLEOTIDE SEQUENCE [LARGE SCALE GENOMIC DNA]</scope>
    <source>
        <strain evidence="2 3">GH-12</strain>
    </source>
</reference>
<dbReference type="EMBL" id="JAYKXP010000009">
    <property type="protein sequence ID" value="KAK7054430.1"/>
    <property type="molecule type" value="Genomic_DNA"/>
</dbReference>
<comment type="caution">
    <text evidence="2">The sequence shown here is derived from an EMBL/GenBank/DDBJ whole genome shotgun (WGS) entry which is preliminary data.</text>
</comment>
<accession>A0AAW0DS78</accession>
<sequence length="129" mass="13998">MSLTEHLFLVPRFSAYGLDPRWWRIDDQGFDWDGIPPEKLQKPFIVSSILFGATLIGLLAWAVSTVGGGGPMWNQPGKPSHGSIGWSMMFGITSVLGACRADFITNVLCVSEILTFGGIELVTDLNSAP</sequence>
<dbReference type="Gene3D" id="1.10.4160.10">
    <property type="entry name" value="Hydantoin permease"/>
    <property type="match status" value="1"/>
</dbReference>
<keyword evidence="1" id="KW-0472">Membrane</keyword>
<evidence type="ECO:0000313" key="2">
    <source>
        <dbReference type="EMBL" id="KAK7054430.1"/>
    </source>
</evidence>
<evidence type="ECO:0000256" key="1">
    <source>
        <dbReference type="SAM" id="Phobius"/>
    </source>
</evidence>
<name>A0AAW0DS78_9AGAR</name>
<dbReference type="Proteomes" id="UP001383192">
    <property type="component" value="Unassembled WGS sequence"/>
</dbReference>
<keyword evidence="3" id="KW-1185">Reference proteome</keyword>
<dbReference type="AlphaFoldDB" id="A0AAW0DS78"/>
<proteinExistence type="predicted"/>
<feature type="transmembrane region" description="Helical" evidence="1">
    <location>
        <begin position="44"/>
        <end position="64"/>
    </location>
</feature>
<protein>
    <submittedName>
        <fullName evidence="2">Uncharacterized protein</fullName>
    </submittedName>
</protein>
<organism evidence="2 3">
    <name type="scientific">Paramarasmius palmivorus</name>
    <dbReference type="NCBI Taxonomy" id="297713"/>
    <lineage>
        <taxon>Eukaryota</taxon>
        <taxon>Fungi</taxon>
        <taxon>Dikarya</taxon>
        <taxon>Basidiomycota</taxon>
        <taxon>Agaricomycotina</taxon>
        <taxon>Agaricomycetes</taxon>
        <taxon>Agaricomycetidae</taxon>
        <taxon>Agaricales</taxon>
        <taxon>Marasmiineae</taxon>
        <taxon>Marasmiaceae</taxon>
        <taxon>Paramarasmius</taxon>
    </lineage>
</organism>
<evidence type="ECO:0000313" key="3">
    <source>
        <dbReference type="Proteomes" id="UP001383192"/>
    </source>
</evidence>